<dbReference type="FunCoup" id="A0A5Q0BK16">
    <property type="interactions" value="454"/>
</dbReference>
<proteinExistence type="inferred from homology"/>
<dbReference type="KEGG" id="mmob:F6R98_07705"/>
<comment type="catalytic activity">
    <reaction evidence="5">
        <text>3-deoxy-alpha-D-manno-oct-2-ulosonate + CTP = CMP-3-deoxy-beta-D-manno-octulosonate + diphosphate</text>
        <dbReference type="Rhea" id="RHEA:23448"/>
        <dbReference type="ChEBI" id="CHEBI:33019"/>
        <dbReference type="ChEBI" id="CHEBI:37563"/>
        <dbReference type="ChEBI" id="CHEBI:85986"/>
        <dbReference type="ChEBI" id="CHEBI:85987"/>
        <dbReference type="EC" id="2.7.7.38"/>
    </reaction>
</comment>
<dbReference type="NCBIfam" id="TIGR00466">
    <property type="entry name" value="kdsB"/>
    <property type="match status" value="1"/>
</dbReference>
<dbReference type="Gene3D" id="3.90.550.10">
    <property type="entry name" value="Spore Coat Polysaccharide Biosynthesis Protein SpsA, Chain A"/>
    <property type="match status" value="1"/>
</dbReference>
<dbReference type="NCBIfam" id="NF003950">
    <property type="entry name" value="PRK05450.1-3"/>
    <property type="match status" value="1"/>
</dbReference>
<dbReference type="AlphaFoldDB" id="A0A5Q0BK16"/>
<dbReference type="FunFam" id="3.90.550.10:FF:000011">
    <property type="entry name" value="3-deoxy-manno-octulosonate cytidylyltransferase"/>
    <property type="match status" value="1"/>
</dbReference>
<dbReference type="Pfam" id="PF02348">
    <property type="entry name" value="CTP_transf_3"/>
    <property type="match status" value="1"/>
</dbReference>
<evidence type="ECO:0000313" key="7">
    <source>
        <dbReference type="Proteomes" id="UP000325755"/>
    </source>
</evidence>
<reference evidence="6 7" key="1">
    <citation type="submission" date="2019-09" db="EMBL/GenBank/DDBJ databases">
        <title>Ecophysiology of the spiral-shaped methanotroph Methylospira mobilis as revealed by the complete genome sequence.</title>
        <authorList>
            <person name="Oshkin I.Y."/>
            <person name="Dedysh S.N."/>
            <person name="Miroshnikov K."/>
            <person name="Danilova O.V."/>
            <person name="Hakobyan A."/>
            <person name="Liesack W."/>
        </authorList>
    </citation>
    <scope>NUCLEOTIDE SEQUENCE [LARGE SCALE GENOMIC DNA]</scope>
    <source>
        <strain evidence="6 7">Shm1</strain>
    </source>
</reference>
<dbReference type="PANTHER" id="PTHR42866">
    <property type="entry name" value="3-DEOXY-MANNO-OCTULOSONATE CYTIDYLYLTRANSFERASE"/>
    <property type="match status" value="1"/>
</dbReference>
<dbReference type="UniPathway" id="UPA00358">
    <property type="reaction ID" value="UER00476"/>
</dbReference>
<comment type="function">
    <text evidence="5">Activates KDO (a required 8-carbon sugar) for incorporation into bacterial lipopolysaccharide in Gram-negative bacteria.</text>
</comment>
<dbReference type="RefSeq" id="WP_153248520.1">
    <property type="nucleotide sequence ID" value="NZ_CP044205.1"/>
</dbReference>
<dbReference type="CDD" id="cd02517">
    <property type="entry name" value="CMP-KDO-Synthetase"/>
    <property type="match status" value="1"/>
</dbReference>
<evidence type="ECO:0000256" key="5">
    <source>
        <dbReference type="HAMAP-Rule" id="MF_00057"/>
    </source>
</evidence>
<sequence>MKRDFKIVIPARMGSSRLPGKPMRLLAGQPMIAHVCDRALESGASEVVVATDDERILQVAESRGVAALMTREDHASGTERIAEVIERLGWADHEIVVNLQGDEPLMRPQLLGQLATALAPDCGCEMATLAAPLDTADVFNPHAVKVVLDGKGHALYFSRAPIPWDREAFADEQNRVVQGRHFLRHVGTYAYTAGFIRRYVEFPASELESIECLEQLRVLWMGERIKVLRIDQPPEASVDTEADLIRVNALMEQIETV</sequence>
<dbReference type="InterPro" id="IPR004528">
    <property type="entry name" value="KdsB"/>
</dbReference>
<accession>A0A5Q0BK16</accession>
<dbReference type="InterPro" id="IPR003329">
    <property type="entry name" value="Cytidylyl_trans"/>
</dbReference>
<evidence type="ECO:0000256" key="3">
    <source>
        <dbReference type="ARBA" id="ARBA00022695"/>
    </source>
</evidence>
<keyword evidence="3 5" id="KW-0548">Nucleotidyltransferase</keyword>
<dbReference type="OrthoDB" id="9815559at2"/>
<comment type="subcellular location">
    <subcellularLocation>
        <location evidence="5">Cytoplasm</location>
    </subcellularLocation>
    <subcellularLocation>
        <location evidence="1">Membrane</location>
    </subcellularLocation>
</comment>
<comment type="pathway">
    <text evidence="5">Nucleotide-sugar biosynthesis; CMP-3-deoxy-D-manno-octulosonate biosynthesis; CMP-3-deoxy-D-manno-octulosonate from 3-deoxy-D-manno-octulosonate and CTP: step 1/1.</text>
</comment>
<dbReference type="EMBL" id="CP044205">
    <property type="protein sequence ID" value="QFY42524.1"/>
    <property type="molecule type" value="Genomic_DNA"/>
</dbReference>
<dbReference type="NCBIfam" id="NF009905">
    <property type="entry name" value="PRK13368.1"/>
    <property type="match status" value="1"/>
</dbReference>
<evidence type="ECO:0000256" key="2">
    <source>
        <dbReference type="ARBA" id="ARBA00022679"/>
    </source>
</evidence>
<keyword evidence="2 5" id="KW-0808">Transferase</keyword>
<comment type="similarity">
    <text evidence="5">Belongs to the KdsB family.</text>
</comment>
<evidence type="ECO:0000256" key="4">
    <source>
        <dbReference type="ARBA" id="ARBA00022985"/>
    </source>
</evidence>
<dbReference type="Proteomes" id="UP000325755">
    <property type="component" value="Chromosome"/>
</dbReference>
<dbReference type="HAMAP" id="MF_00057">
    <property type="entry name" value="KdsB"/>
    <property type="match status" value="1"/>
</dbReference>
<dbReference type="InterPro" id="IPR029044">
    <property type="entry name" value="Nucleotide-diphossugar_trans"/>
</dbReference>
<keyword evidence="4 5" id="KW-0448">Lipopolysaccharide biosynthesis</keyword>
<dbReference type="EC" id="2.7.7.38" evidence="5"/>
<protein>
    <recommendedName>
        <fullName evidence="5">3-deoxy-manno-octulosonate cytidylyltransferase</fullName>
        <ecNumber evidence="5">2.7.7.38</ecNumber>
    </recommendedName>
    <alternativeName>
        <fullName evidence="5">CMP-2-keto-3-deoxyoctulosonic acid synthase</fullName>
        <shortName evidence="5">CKS</shortName>
        <shortName evidence="5">CMP-KDO synthase</shortName>
    </alternativeName>
</protein>
<dbReference type="SUPFAM" id="SSF53448">
    <property type="entry name" value="Nucleotide-diphospho-sugar transferases"/>
    <property type="match status" value="1"/>
</dbReference>
<name>A0A5Q0BK16_9GAMM</name>
<evidence type="ECO:0000256" key="1">
    <source>
        <dbReference type="ARBA" id="ARBA00004370"/>
    </source>
</evidence>
<keyword evidence="7" id="KW-1185">Reference proteome</keyword>
<dbReference type="GO" id="GO:0005829">
    <property type="term" value="C:cytosol"/>
    <property type="evidence" value="ECO:0007669"/>
    <property type="project" value="TreeGrafter"/>
</dbReference>
<organism evidence="6 7">
    <name type="scientific">Candidatus Methylospira mobilis</name>
    <dbReference type="NCBI Taxonomy" id="1808979"/>
    <lineage>
        <taxon>Bacteria</taxon>
        <taxon>Pseudomonadati</taxon>
        <taxon>Pseudomonadota</taxon>
        <taxon>Gammaproteobacteria</taxon>
        <taxon>Methylococcales</taxon>
        <taxon>Methylococcaceae</taxon>
        <taxon>Candidatus Methylospira</taxon>
    </lineage>
</organism>
<dbReference type="PANTHER" id="PTHR42866:SF2">
    <property type="entry name" value="3-DEOXY-MANNO-OCTULOSONATE CYTIDYLYLTRANSFERASE, MITOCHONDRIAL"/>
    <property type="match status" value="1"/>
</dbReference>
<dbReference type="GO" id="GO:0033468">
    <property type="term" value="P:CMP-keto-3-deoxy-D-manno-octulosonic acid biosynthetic process"/>
    <property type="evidence" value="ECO:0007669"/>
    <property type="project" value="UniProtKB-UniRule"/>
</dbReference>
<evidence type="ECO:0000313" key="6">
    <source>
        <dbReference type="EMBL" id="QFY42524.1"/>
    </source>
</evidence>
<dbReference type="GO" id="GO:0009103">
    <property type="term" value="P:lipopolysaccharide biosynthetic process"/>
    <property type="evidence" value="ECO:0007669"/>
    <property type="project" value="UniProtKB-UniRule"/>
</dbReference>
<gene>
    <name evidence="5 6" type="primary">kdsB</name>
    <name evidence="6" type="ORF">F6R98_07705</name>
</gene>
<dbReference type="GO" id="GO:0008690">
    <property type="term" value="F:3-deoxy-manno-octulosonate cytidylyltransferase activity"/>
    <property type="evidence" value="ECO:0007669"/>
    <property type="project" value="UniProtKB-UniRule"/>
</dbReference>
<dbReference type="NCBIfam" id="NF003952">
    <property type="entry name" value="PRK05450.1-5"/>
    <property type="match status" value="1"/>
</dbReference>
<dbReference type="GO" id="GO:0016020">
    <property type="term" value="C:membrane"/>
    <property type="evidence" value="ECO:0007669"/>
    <property type="project" value="UniProtKB-SubCell"/>
</dbReference>
<keyword evidence="5" id="KW-0963">Cytoplasm</keyword>
<dbReference type="InParanoid" id="A0A5Q0BK16"/>